<proteinExistence type="predicted"/>
<dbReference type="EMBL" id="JXJN01015554">
    <property type="status" value="NOT_ANNOTATED_CDS"/>
    <property type="molecule type" value="Genomic_DNA"/>
</dbReference>
<name>A0A1B0BJT3_9MUSC</name>
<keyword evidence="3" id="KW-1185">Reference proteome</keyword>
<protein>
    <submittedName>
        <fullName evidence="2">Uncharacterized protein</fullName>
    </submittedName>
</protein>
<keyword evidence="1" id="KW-0472">Membrane</keyword>
<dbReference type="EnsemblMetazoa" id="GPPI032379-RA">
    <property type="protein sequence ID" value="GPPI032379-PA"/>
    <property type="gene ID" value="GPPI032379"/>
</dbReference>
<organism evidence="2 3">
    <name type="scientific">Glossina palpalis gambiensis</name>
    <dbReference type="NCBI Taxonomy" id="67801"/>
    <lineage>
        <taxon>Eukaryota</taxon>
        <taxon>Metazoa</taxon>
        <taxon>Ecdysozoa</taxon>
        <taxon>Arthropoda</taxon>
        <taxon>Hexapoda</taxon>
        <taxon>Insecta</taxon>
        <taxon>Pterygota</taxon>
        <taxon>Neoptera</taxon>
        <taxon>Endopterygota</taxon>
        <taxon>Diptera</taxon>
        <taxon>Brachycera</taxon>
        <taxon>Muscomorpha</taxon>
        <taxon>Hippoboscoidea</taxon>
        <taxon>Glossinidae</taxon>
        <taxon>Glossina</taxon>
    </lineage>
</organism>
<dbReference type="EMBL" id="JXJN01015553">
    <property type="status" value="NOT_ANNOTATED_CDS"/>
    <property type="molecule type" value="Genomic_DNA"/>
</dbReference>
<keyword evidence="1" id="KW-1133">Transmembrane helix</keyword>
<evidence type="ECO:0000313" key="3">
    <source>
        <dbReference type="Proteomes" id="UP000092460"/>
    </source>
</evidence>
<feature type="transmembrane region" description="Helical" evidence="1">
    <location>
        <begin position="82"/>
        <end position="102"/>
    </location>
</feature>
<evidence type="ECO:0000313" key="2">
    <source>
        <dbReference type="EnsemblMetazoa" id="GPPI032379-PA"/>
    </source>
</evidence>
<keyword evidence="1" id="KW-0812">Transmembrane</keyword>
<evidence type="ECO:0000256" key="1">
    <source>
        <dbReference type="SAM" id="Phobius"/>
    </source>
</evidence>
<dbReference type="VEuPathDB" id="VectorBase:GPPI032379"/>
<dbReference type="AlphaFoldDB" id="A0A1B0BJT3"/>
<feature type="transmembrane region" description="Helical" evidence="1">
    <location>
        <begin position="202"/>
        <end position="221"/>
    </location>
</feature>
<dbReference type="Proteomes" id="UP000092460">
    <property type="component" value="Unassembled WGS sequence"/>
</dbReference>
<sequence length="235" mass="27139">MTIFLNKVEHARKVLRLLQCLPYIELLSVPIMTADRPTGRPTDDDNVNGDGVRAKLLRLSGVSLLICEKSNLRTKRSEIEKIAAEAAAAAAEAAAAIIITYAAMSLWFSKSNERKKERNPKFISRCMKALVLPSLSILSSLQVIGKDAEDKNIRNALFSIHELRPAYLLYKRIGIEDEDRTRHHRHRHHRHRHRHCRRCSKVRFYEIPLVLLYCFSLWFRLSLYKGIKQILISQD</sequence>
<reference evidence="2" key="2">
    <citation type="submission" date="2020-05" db="UniProtKB">
        <authorList>
            <consortium name="EnsemblMetazoa"/>
        </authorList>
    </citation>
    <scope>IDENTIFICATION</scope>
    <source>
        <strain evidence="2">IAEA</strain>
    </source>
</reference>
<reference evidence="3" key="1">
    <citation type="submission" date="2015-01" db="EMBL/GenBank/DDBJ databases">
        <authorList>
            <person name="Aksoy S."/>
            <person name="Warren W."/>
            <person name="Wilson R.K."/>
        </authorList>
    </citation>
    <scope>NUCLEOTIDE SEQUENCE [LARGE SCALE GENOMIC DNA]</scope>
    <source>
        <strain evidence="3">IAEA</strain>
    </source>
</reference>
<accession>A0A1B0BJT3</accession>